<dbReference type="Pfam" id="PF21342">
    <property type="entry name" value="SoxA-TsdA_cyt-c"/>
    <property type="match status" value="1"/>
</dbReference>
<dbReference type="Pfam" id="PF00034">
    <property type="entry name" value="Cytochrom_C"/>
    <property type="match status" value="1"/>
</dbReference>
<dbReference type="InterPro" id="IPR051459">
    <property type="entry name" value="Cytochrome_c-type_DH"/>
</dbReference>
<dbReference type="PANTHER" id="PTHR35008">
    <property type="entry name" value="BLL4482 PROTEIN-RELATED"/>
    <property type="match status" value="1"/>
</dbReference>
<dbReference type="Proteomes" id="UP000539265">
    <property type="component" value="Unassembled WGS sequence"/>
</dbReference>
<dbReference type="InterPro" id="IPR036909">
    <property type="entry name" value="Cyt_c-like_dom_sf"/>
</dbReference>
<evidence type="ECO:0000256" key="2">
    <source>
        <dbReference type="ARBA" id="ARBA00022723"/>
    </source>
</evidence>
<evidence type="ECO:0000256" key="5">
    <source>
        <dbReference type="SAM" id="Phobius"/>
    </source>
</evidence>
<keyword evidence="5" id="KW-0812">Transmembrane</keyword>
<keyword evidence="1 4" id="KW-0349">Heme</keyword>
<evidence type="ECO:0000313" key="7">
    <source>
        <dbReference type="EMBL" id="MBB3054905.1"/>
    </source>
</evidence>
<organism evidence="7 8">
    <name type="scientific">Mucilaginibacter gotjawali</name>
    <dbReference type="NCBI Taxonomy" id="1550579"/>
    <lineage>
        <taxon>Bacteria</taxon>
        <taxon>Pseudomonadati</taxon>
        <taxon>Bacteroidota</taxon>
        <taxon>Sphingobacteriia</taxon>
        <taxon>Sphingobacteriales</taxon>
        <taxon>Sphingobacteriaceae</taxon>
        <taxon>Mucilaginibacter</taxon>
    </lineage>
</organism>
<evidence type="ECO:0000256" key="3">
    <source>
        <dbReference type="ARBA" id="ARBA00023004"/>
    </source>
</evidence>
<dbReference type="OrthoDB" id="9779283at2"/>
<evidence type="ECO:0000256" key="4">
    <source>
        <dbReference type="PROSITE-ProRule" id="PRU00433"/>
    </source>
</evidence>
<comment type="caution">
    <text evidence="7">The sequence shown here is derived from an EMBL/GenBank/DDBJ whole genome shotgun (WGS) entry which is preliminary data.</text>
</comment>
<evidence type="ECO:0000259" key="6">
    <source>
        <dbReference type="PROSITE" id="PS51007"/>
    </source>
</evidence>
<protein>
    <submittedName>
        <fullName evidence="7">Thiosulfate dehydrogenase</fullName>
        <ecNumber evidence="7">1.8.2.2</ecNumber>
    </submittedName>
</protein>
<accession>A0A839SA66</accession>
<dbReference type="EC" id="1.8.2.2" evidence="7"/>
<dbReference type="RefSeq" id="WP_096355332.1">
    <property type="nucleotide sequence ID" value="NZ_JACHWX010000003.1"/>
</dbReference>
<dbReference type="InterPro" id="IPR009056">
    <property type="entry name" value="Cyt_c-like_dom"/>
</dbReference>
<evidence type="ECO:0000256" key="1">
    <source>
        <dbReference type="ARBA" id="ARBA00022617"/>
    </source>
</evidence>
<dbReference type="SUPFAM" id="SSF46626">
    <property type="entry name" value="Cytochrome c"/>
    <property type="match status" value="2"/>
</dbReference>
<reference evidence="7" key="1">
    <citation type="submission" date="2020-08" db="EMBL/GenBank/DDBJ databases">
        <title>Genomic Encyclopedia of Type Strains, Phase III (KMG-III): the genomes of soil and plant-associated and newly described type strains.</title>
        <authorList>
            <person name="Whitman W."/>
        </authorList>
    </citation>
    <scope>NUCLEOTIDE SEQUENCE [LARGE SCALE GENOMIC DNA]</scope>
    <source>
        <strain evidence="7">CECT 8628</strain>
    </source>
</reference>
<keyword evidence="8" id="KW-1185">Reference proteome</keyword>
<proteinExistence type="predicted"/>
<dbReference type="GO" id="GO:0050338">
    <property type="term" value="F:thiosulfate dehydrogenase activity"/>
    <property type="evidence" value="ECO:0007669"/>
    <property type="project" value="UniProtKB-EC"/>
</dbReference>
<dbReference type="GO" id="GO:0009055">
    <property type="term" value="F:electron transfer activity"/>
    <property type="evidence" value="ECO:0007669"/>
    <property type="project" value="InterPro"/>
</dbReference>
<dbReference type="EMBL" id="JACHWX010000003">
    <property type="protein sequence ID" value="MBB3054905.1"/>
    <property type="molecule type" value="Genomic_DNA"/>
</dbReference>
<dbReference type="Gene3D" id="1.10.760.10">
    <property type="entry name" value="Cytochrome c-like domain"/>
    <property type="match status" value="2"/>
</dbReference>
<keyword evidence="5" id="KW-0472">Membrane</keyword>
<dbReference type="GO" id="GO:0046872">
    <property type="term" value="F:metal ion binding"/>
    <property type="evidence" value="ECO:0007669"/>
    <property type="project" value="UniProtKB-KW"/>
</dbReference>
<dbReference type="PROSITE" id="PS51007">
    <property type="entry name" value="CYTC"/>
    <property type="match status" value="1"/>
</dbReference>
<dbReference type="PANTHER" id="PTHR35008:SF9">
    <property type="entry name" value="CYTOCHROME C DOMAIN-CONTAINING PROTEIN"/>
    <property type="match status" value="1"/>
</dbReference>
<evidence type="ECO:0000313" key="8">
    <source>
        <dbReference type="Proteomes" id="UP000539265"/>
    </source>
</evidence>
<keyword evidence="7" id="KW-0560">Oxidoreductase</keyword>
<feature type="domain" description="Cytochrome c" evidence="6">
    <location>
        <begin position="196"/>
        <end position="286"/>
    </location>
</feature>
<dbReference type="GO" id="GO:0020037">
    <property type="term" value="F:heme binding"/>
    <property type="evidence" value="ECO:0007669"/>
    <property type="project" value="InterPro"/>
</dbReference>
<dbReference type="AlphaFoldDB" id="A0A839SA66"/>
<gene>
    <name evidence="7" type="ORF">FHS11_001322</name>
</gene>
<feature type="transmembrane region" description="Helical" evidence="5">
    <location>
        <begin position="12"/>
        <end position="31"/>
    </location>
</feature>
<keyword evidence="5" id="KW-1133">Transmembrane helix</keyword>
<keyword evidence="3 4" id="KW-0408">Iron</keyword>
<sequence length="333" mass="36869">MAQSNVDNNTSVFCYKFPGVLFLILICIISISCNNNKSHSVQLVSSTRIIPANAWKAPNSTTIPKNKTGDMIRYGKELLAHTAKYFGPRGSIAQLSNGMNCQNCHLEGGSRLFANNYAGVLANYPKQSYRSGKIQPLSGRITDCFKRSLAGKVPDTNGREVRAMMAYINWIGQGVKKGKKLFGSATEKLTFLKTPADPHKGQAVFISKCKVCHGVDGEGLLAADQLTYTYPPLWGDHSYNNGAGMYRIGNLAGFVKNNMPFGATYKSPQLTDEEAWNVAAFINSQPRPHYDQRNDWKDLKNKPIDFPFGPYADNFSEMQHKYGPFGLMKAAQK</sequence>
<keyword evidence="2 4" id="KW-0479">Metal-binding</keyword>
<name>A0A839SA66_9SPHI</name>